<gene>
    <name evidence="5" type="ORF">C1SCF055_LOCUS4962</name>
</gene>
<keyword evidence="7" id="KW-1185">Reference proteome</keyword>
<dbReference type="OrthoDB" id="20872at2759"/>
<comment type="caution">
    <text evidence="5">The sequence shown here is derived from an EMBL/GenBank/DDBJ whole genome shotgun (WGS) entry which is preliminary data.</text>
</comment>
<dbReference type="PANTHER" id="PTHR24198">
    <property type="entry name" value="ANKYRIN REPEAT AND PROTEIN KINASE DOMAIN-CONTAINING PROTEIN"/>
    <property type="match status" value="1"/>
</dbReference>
<organism evidence="5">
    <name type="scientific">Cladocopium goreaui</name>
    <dbReference type="NCBI Taxonomy" id="2562237"/>
    <lineage>
        <taxon>Eukaryota</taxon>
        <taxon>Sar</taxon>
        <taxon>Alveolata</taxon>
        <taxon>Dinophyceae</taxon>
        <taxon>Suessiales</taxon>
        <taxon>Symbiodiniaceae</taxon>
        <taxon>Cladocopium</taxon>
    </lineage>
</organism>
<dbReference type="PANTHER" id="PTHR24198:SF165">
    <property type="entry name" value="ANKYRIN REPEAT-CONTAINING PROTEIN-RELATED"/>
    <property type="match status" value="1"/>
</dbReference>
<evidence type="ECO:0000256" key="1">
    <source>
        <dbReference type="ARBA" id="ARBA00022737"/>
    </source>
</evidence>
<proteinExistence type="predicted"/>
<dbReference type="SUPFAM" id="SSF48403">
    <property type="entry name" value="Ankyrin repeat"/>
    <property type="match status" value="1"/>
</dbReference>
<feature type="repeat" description="ANK" evidence="3">
    <location>
        <begin position="278"/>
        <end position="310"/>
    </location>
</feature>
<dbReference type="AlphaFoldDB" id="A0A9P1BNY0"/>
<feature type="repeat" description="ANK" evidence="3">
    <location>
        <begin position="348"/>
        <end position="372"/>
    </location>
</feature>
<protein>
    <submittedName>
        <fullName evidence="5">Uncharacterized protein</fullName>
    </submittedName>
</protein>
<evidence type="ECO:0000256" key="2">
    <source>
        <dbReference type="ARBA" id="ARBA00023043"/>
    </source>
</evidence>
<feature type="repeat" description="ANK" evidence="3">
    <location>
        <begin position="210"/>
        <end position="232"/>
    </location>
</feature>
<evidence type="ECO:0000313" key="5">
    <source>
        <dbReference type="EMBL" id="CAI3976767.1"/>
    </source>
</evidence>
<evidence type="ECO:0000313" key="7">
    <source>
        <dbReference type="Proteomes" id="UP001152797"/>
    </source>
</evidence>
<evidence type="ECO:0000256" key="4">
    <source>
        <dbReference type="SAM" id="MobiDB-lite"/>
    </source>
</evidence>
<dbReference type="Gene3D" id="1.25.40.20">
    <property type="entry name" value="Ankyrin repeat-containing domain"/>
    <property type="match status" value="2"/>
</dbReference>
<dbReference type="SMART" id="SM00248">
    <property type="entry name" value="ANK"/>
    <property type="match status" value="5"/>
</dbReference>
<keyword evidence="1" id="KW-0677">Repeat</keyword>
<reference evidence="5" key="1">
    <citation type="submission" date="2022-10" db="EMBL/GenBank/DDBJ databases">
        <authorList>
            <person name="Chen Y."/>
            <person name="Dougan E. K."/>
            <person name="Chan C."/>
            <person name="Rhodes N."/>
            <person name="Thang M."/>
        </authorList>
    </citation>
    <scope>NUCLEOTIDE SEQUENCE</scope>
</reference>
<keyword evidence="2 3" id="KW-0040">ANK repeat</keyword>
<reference evidence="6 7" key="2">
    <citation type="submission" date="2024-05" db="EMBL/GenBank/DDBJ databases">
        <authorList>
            <person name="Chen Y."/>
            <person name="Shah S."/>
            <person name="Dougan E. K."/>
            <person name="Thang M."/>
            <person name="Chan C."/>
        </authorList>
    </citation>
    <scope>NUCLEOTIDE SEQUENCE [LARGE SCALE GENOMIC DNA]</scope>
</reference>
<feature type="repeat" description="ANK" evidence="3">
    <location>
        <begin position="245"/>
        <end position="277"/>
    </location>
</feature>
<dbReference type="EMBL" id="CAMXCT020000295">
    <property type="protein sequence ID" value="CAL1130142.1"/>
    <property type="molecule type" value="Genomic_DNA"/>
</dbReference>
<dbReference type="PROSITE" id="PS50088">
    <property type="entry name" value="ANK_REPEAT"/>
    <property type="match status" value="4"/>
</dbReference>
<sequence length="425" mass="46872">MDEEIEAAILQALEDEGVELRYLQENDPRRPGQLGRSMALRKTTGDGSSHSSNICSAVVKRYQGRQLALPFSEPLDLALAVRQRLLRAPPLADVRVEQGGELRLYSQPYCDAQKRQGKVLCKGCGVFYLEGNPMRTHVQNSKDSRCFSAEAAEYYLRSCQDGAASLAAATTVEGAKTLDPGFQAARDGDLDQMCHLVRNGWDVSRAVDRHGNTVVHWAAGGGHVEILRFLVSLRMDPCEPSAKHQNRCGLHWAARNGQVEACRFLLEQRSFVDVQTDGGDTPLMLAAWQGHIDCCAFLGEQRADLHHLNSWGCNAMHKAARMDGKHSSLEMLRFLLSHNVAASRANCNGHNALHKAAQFGSQEACQLLLEAGCRCREAMCQDRDRNSPSSLAFAAGHHSLAGELRHTEDLLWLTPAVYRDPGDHP</sequence>
<feature type="region of interest" description="Disordered" evidence="4">
    <location>
        <begin position="26"/>
        <end position="48"/>
    </location>
</feature>
<name>A0A9P1BNY0_9DINO</name>
<accession>A0A9P1BNY0</accession>
<dbReference type="InterPro" id="IPR002110">
    <property type="entry name" value="Ankyrin_rpt"/>
</dbReference>
<dbReference type="Proteomes" id="UP001152797">
    <property type="component" value="Unassembled WGS sequence"/>
</dbReference>
<dbReference type="InterPro" id="IPR036770">
    <property type="entry name" value="Ankyrin_rpt-contain_sf"/>
</dbReference>
<dbReference type="EMBL" id="CAMXCT030000295">
    <property type="protein sequence ID" value="CAL4764079.1"/>
    <property type="molecule type" value="Genomic_DNA"/>
</dbReference>
<dbReference type="PROSITE" id="PS50297">
    <property type="entry name" value="ANK_REP_REGION"/>
    <property type="match status" value="2"/>
</dbReference>
<dbReference type="Pfam" id="PF12796">
    <property type="entry name" value="Ank_2"/>
    <property type="match status" value="2"/>
</dbReference>
<evidence type="ECO:0000256" key="3">
    <source>
        <dbReference type="PROSITE-ProRule" id="PRU00023"/>
    </source>
</evidence>
<dbReference type="EMBL" id="CAMXCT010000295">
    <property type="protein sequence ID" value="CAI3976767.1"/>
    <property type="molecule type" value="Genomic_DNA"/>
</dbReference>
<evidence type="ECO:0000313" key="6">
    <source>
        <dbReference type="EMBL" id="CAL4764079.1"/>
    </source>
</evidence>